<reference evidence="2" key="1">
    <citation type="journal article" date="2021" name="bioRxiv">
        <title>Whole Genome Assembly and Annotation of Northern Wild Rice, Zizania palustris L., Supports a Whole Genome Duplication in the Zizania Genus.</title>
        <authorList>
            <person name="Haas M."/>
            <person name="Kono T."/>
            <person name="Macchietto M."/>
            <person name="Millas R."/>
            <person name="McGilp L."/>
            <person name="Shao M."/>
            <person name="Duquette J."/>
            <person name="Hirsch C.N."/>
            <person name="Kimball J."/>
        </authorList>
    </citation>
    <scope>NUCLEOTIDE SEQUENCE</scope>
    <source>
        <tissue evidence="2">Fresh leaf tissue</tissue>
    </source>
</reference>
<accession>A0A8J5T0A5</accession>
<organism evidence="2 3">
    <name type="scientific">Zizania palustris</name>
    <name type="common">Northern wild rice</name>
    <dbReference type="NCBI Taxonomy" id="103762"/>
    <lineage>
        <taxon>Eukaryota</taxon>
        <taxon>Viridiplantae</taxon>
        <taxon>Streptophyta</taxon>
        <taxon>Embryophyta</taxon>
        <taxon>Tracheophyta</taxon>
        <taxon>Spermatophyta</taxon>
        <taxon>Magnoliopsida</taxon>
        <taxon>Liliopsida</taxon>
        <taxon>Poales</taxon>
        <taxon>Poaceae</taxon>
        <taxon>BOP clade</taxon>
        <taxon>Oryzoideae</taxon>
        <taxon>Oryzeae</taxon>
        <taxon>Zizaniinae</taxon>
        <taxon>Zizania</taxon>
    </lineage>
</organism>
<dbReference type="Proteomes" id="UP000729402">
    <property type="component" value="Unassembled WGS sequence"/>
</dbReference>
<evidence type="ECO:0000313" key="3">
    <source>
        <dbReference type="Proteomes" id="UP000729402"/>
    </source>
</evidence>
<feature type="compositionally biased region" description="Basic and acidic residues" evidence="1">
    <location>
        <begin position="66"/>
        <end position="84"/>
    </location>
</feature>
<keyword evidence="3" id="KW-1185">Reference proteome</keyword>
<gene>
    <name evidence="2" type="ORF">GUJ93_ZPchr0007g5762</name>
</gene>
<protein>
    <submittedName>
        <fullName evidence="2">Uncharacterized protein</fullName>
    </submittedName>
</protein>
<dbReference type="AlphaFoldDB" id="A0A8J5T0A5"/>
<reference evidence="2" key="2">
    <citation type="submission" date="2021-02" db="EMBL/GenBank/DDBJ databases">
        <authorList>
            <person name="Kimball J.A."/>
            <person name="Haas M.W."/>
            <person name="Macchietto M."/>
            <person name="Kono T."/>
            <person name="Duquette J."/>
            <person name="Shao M."/>
        </authorList>
    </citation>
    <scope>NUCLEOTIDE SEQUENCE</scope>
    <source>
        <tissue evidence="2">Fresh leaf tissue</tissue>
    </source>
</reference>
<proteinExistence type="predicted"/>
<evidence type="ECO:0000313" key="2">
    <source>
        <dbReference type="EMBL" id="KAG8077682.1"/>
    </source>
</evidence>
<name>A0A8J5T0A5_ZIZPA</name>
<sequence length="93" mass="10671">MSRGRKRQDAIDFFSVLTILSLFFFLHLAQSVLLHRRTSSVEAGMEERVESRREWCTEVGEQLLRKGDEGMQRRGAEEEVEHAVCGRRGGHAP</sequence>
<evidence type="ECO:0000256" key="1">
    <source>
        <dbReference type="SAM" id="MobiDB-lite"/>
    </source>
</evidence>
<feature type="region of interest" description="Disordered" evidence="1">
    <location>
        <begin position="66"/>
        <end position="93"/>
    </location>
</feature>
<comment type="caution">
    <text evidence="2">The sequence shown here is derived from an EMBL/GenBank/DDBJ whole genome shotgun (WGS) entry which is preliminary data.</text>
</comment>
<dbReference type="EMBL" id="JAAALK010000282">
    <property type="protein sequence ID" value="KAG8077682.1"/>
    <property type="molecule type" value="Genomic_DNA"/>
</dbReference>